<dbReference type="InterPro" id="IPR005821">
    <property type="entry name" value="Ion_trans_dom"/>
</dbReference>
<dbReference type="NCBIfam" id="TIGR00870">
    <property type="entry name" value="trp"/>
    <property type="match status" value="1"/>
</dbReference>
<organism evidence="17 18">
    <name type="scientific">Panagrellus redivivus</name>
    <name type="common">Microworm</name>
    <dbReference type="NCBI Taxonomy" id="6233"/>
    <lineage>
        <taxon>Eukaryota</taxon>
        <taxon>Metazoa</taxon>
        <taxon>Ecdysozoa</taxon>
        <taxon>Nematoda</taxon>
        <taxon>Chromadorea</taxon>
        <taxon>Rhabditida</taxon>
        <taxon>Tylenchina</taxon>
        <taxon>Panagrolaimomorpha</taxon>
        <taxon>Panagrolaimoidea</taxon>
        <taxon>Panagrolaimidae</taxon>
        <taxon>Panagrellus</taxon>
    </lineage>
</organism>
<feature type="region of interest" description="Disordered" evidence="14">
    <location>
        <begin position="1"/>
        <end position="21"/>
    </location>
</feature>
<dbReference type="FunFam" id="1.25.40.20:FF:000185">
    <property type="entry name" value="OSMotic avoidance abnormal family member"/>
    <property type="match status" value="1"/>
</dbReference>
<keyword evidence="6 15" id="KW-0812">Transmembrane</keyword>
<keyword evidence="3" id="KW-1003">Cell membrane</keyword>
<reference evidence="18" key="2">
    <citation type="submission" date="2020-10" db="UniProtKB">
        <authorList>
            <consortium name="WormBaseParasite"/>
        </authorList>
    </citation>
    <scope>IDENTIFICATION</scope>
</reference>
<keyword evidence="5" id="KW-0107">Calcium channel</keyword>
<dbReference type="Gene3D" id="1.25.40.20">
    <property type="entry name" value="Ankyrin repeat-containing domain"/>
    <property type="match status" value="1"/>
</dbReference>
<dbReference type="WBParaSite" id="Pan_g22604.t1">
    <property type="protein sequence ID" value="Pan_g22604.t1"/>
    <property type="gene ID" value="Pan_g22604"/>
</dbReference>
<dbReference type="Pfam" id="PF12796">
    <property type="entry name" value="Ank_2"/>
    <property type="match status" value="2"/>
</dbReference>
<evidence type="ECO:0000256" key="7">
    <source>
        <dbReference type="ARBA" id="ARBA00022737"/>
    </source>
</evidence>
<evidence type="ECO:0000313" key="18">
    <source>
        <dbReference type="WBParaSite" id="Pan_g22604.t1"/>
    </source>
</evidence>
<dbReference type="InterPro" id="IPR002110">
    <property type="entry name" value="Ankyrin_rpt"/>
</dbReference>
<feature type="domain" description="Ion transport" evidence="16">
    <location>
        <begin position="394"/>
        <end position="646"/>
    </location>
</feature>
<feature type="transmembrane region" description="Helical" evidence="15">
    <location>
        <begin position="388"/>
        <end position="407"/>
    </location>
</feature>
<sequence>MSGRGNAGAGDGNGGSHAYDPDEKWSNLYREREKNHLYKWVGTRSGGDLITVYEKEGEEGVLKFAQEKIEPMMYEDGLEPQLIKFTDYMKWKKTVNIELGLTENENGEENSKFREHLAQWRLNKRGVDGETLIHLLLNREEPFCSEIARILINKYPGLAKDLYMGDEMFGQSSLHLAIVHDDYETVQLLLSKGADVNARASGDFFLPEDHKNTKSPNYQGYAYYGEYPLAFAACFGNKDIYDLLLQYGADPDQQDMFGNTILHMCVINYSNSMYSYAVRHWHKPARPDVVNHAGYTPLTLATKLGRKQIFEEMLELMKVEFWRFSDMTCSAYPLTTLDTIRPDGSTNYDSVLMTVINGRTPEHLDMIASEVIQRLLEDKWKLYAKKKLFLRLALLIVHLIFLCFVVFTRPTQVERLYFDKMEWDDILRLIFECLTILSSLYFVFYQQLDELRTQGFYGYLKNLQTAPAKIIFLIANMCTLACVPCRFFKNLLLEEALLVFALPGSWMFFLFFARSYKLTGPFVQMIYSMIAGDMIRFAIISAIFLVSFSQVFYFVGKDMAVKQSLPGDDPNKCGVTGYSIYTYGTLLETFVTLFRASMGGYDYEEFACTNYEALTKTLFVFYMFVMPIMMINILIAMMGNTYTTIITQAEKAWRQQYAQIVMVLERSVDRQKLIASQLEYSIKLQDQDARGLMVIKQTKKTRARQRRQAITNWKNMARKVMNLINKIGTDHVRLALHSHEKLYDDLGAIKPQRSPTTFVDTTRIPGGGNVATNNDGLDHFEQKLENALVMMEVAKKQQAASSPRNTLSPHQRPLLPPSEHPNAVHQEVESPGLTTAQRTPNGTLPATRPGTRGSITSVSAKVPFGLSRPASFLQKSMKKKIRGVEQFVSVEVPNLPFGQGSAKSRRSPPSTVDSPAVSTSTAHPLQSRPQTQPAPSVQLPPPQNSNPGSAESYGSIPMRDSTASLPETEKTEDNLNGMADFTPVPRAISPKIRTDMFRKKDSPTGGYNSPSFPSSKGS</sequence>
<evidence type="ECO:0000256" key="6">
    <source>
        <dbReference type="ARBA" id="ARBA00022692"/>
    </source>
</evidence>
<feature type="transmembrane region" description="Helical" evidence="15">
    <location>
        <begin position="534"/>
        <end position="555"/>
    </location>
</feature>
<feature type="repeat" description="ANK" evidence="13">
    <location>
        <begin position="169"/>
        <end position="201"/>
    </location>
</feature>
<keyword evidence="11 15" id="KW-0472">Membrane</keyword>
<keyword evidence="7" id="KW-0677">Repeat</keyword>
<keyword evidence="2" id="KW-0813">Transport</keyword>
<evidence type="ECO:0000256" key="9">
    <source>
        <dbReference type="ARBA" id="ARBA00022989"/>
    </source>
</evidence>
<feature type="transmembrane region" description="Helical" evidence="15">
    <location>
        <begin position="617"/>
        <end position="638"/>
    </location>
</feature>
<dbReference type="GO" id="GO:0098703">
    <property type="term" value="P:calcium ion import across plasma membrane"/>
    <property type="evidence" value="ECO:0007669"/>
    <property type="project" value="TreeGrafter"/>
</dbReference>
<evidence type="ECO:0000256" key="15">
    <source>
        <dbReference type="SAM" id="Phobius"/>
    </source>
</evidence>
<feature type="compositionally biased region" description="Polar residues" evidence="14">
    <location>
        <begin position="1005"/>
        <end position="1018"/>
    </location>
</feature>
<dbReference type="SUPFAM" id="SSF48403">
    <property type="entry name" value="Ankyrin repeat"/>
    <property type="match status" value="1"/>
</dbReference>
<dbReference type="GO" id="GO:0005262">
    <property type="term" value="F:calcium channel activity"/>
    <property type="evidence" value="ECO:0007669"/>
    <property type="project" value="UniProtKB-KW"/>
</dbReference>
<keyword evidence="13" id="KW-0040">ANK repeat</keyword>
<feature type="compositionally biased region" description="Polar residues" evidence="14">
    <location>
        <begin position="907"/>
        <end position="935"/>
    </location>
</feature>
<keyword evidence="17" id="KW-1185">Reference proteome</keyword>
<dbReference type="Proteomes" id="UP000492821">
    <property type="component" value="Unassembled WGS sequence"/>
</dbReference>
<feature type="repeat" description="ANK" evidence="13">
    <location>
        <begin position="224"/>
        <end position="256"/>
    </location>
</feature>
<protein>
    <submittedName>
        <fullName evidence="18">Ion_trans domain-containing protein</fullName>
    </submittedName>
</protein>
<feature type="transmembrane region" description="Helical" evidence="15">
    <location>
        <begin position="495"/>
        <end position="513"/>
    </location>
</feature>
<dbReference type="PROSITE" id="PS50297">
    <property type="entry name" value="ANK_REP_REGION"/>
    <property type="match status" value="2"/>
</dbReference>
<evidence type="ECO:0000256" key="4">
    <source>
        <dbReference type="ARBA" id="ARBA00022568"/>
    </source>
</evidence>
<evidence type="ECO:0000256" key="3">
    <source>
        <dbReference type="ARBA" id="ARBA00022475"/>
    </source>
</evidence>
<evidence type="ECO:0000256" key="2">
    <source>
        <dbReference type="ARBA" id="ARBA00022448"/>
    </source>
</evidence>
<dbReference type="PROSITE" id="PS50088">
    <property type="entry name" value="ANK_REPEAT"/>
    <property type="match status" value="2"/>
</dbReference>
<evidence type="ECO:0000256" key="14">
    <source>
        <dbReference type="SAM" id="MobiDB-lite"/>
    </source>
</evidence>
<dbReference type="InterPro" id="IPR024862">
    <property type="entry name" value="TRPV"/>
</dbReference>
<proteinExistence type="predicted"/>
<feature type="compositionally biased region" description="Polar residues" evidence="14">
    <location>
        <begin position="798"/>
        <end position="809"/>
    </location>
</feature>
<dbReference type="AlphaFoldDB" id="A0A7E4VPE7"/>
<evidence type="ECO:0000313" key="17">
    <source>
        <dbReference type="Proteomes" id="UP000492821"/>
    </source>
</evidence>
<keyword evidence="12" id="KW-0407">Ion channel</keyword>
<feature type="transmembrane region" description="Helical" evidence="15">
    <location>
        <begin position="427"/>
        <end position="445"/>
    </location>
</feature>
<feature type="region of interest" description="Disordered" evidence="14">
    <location>
        <begin position="757"/>
        <end position="776"/>
    </location>
</feature>
<comment type="subcellular location">
    <subcellularLocation>
        <location evidence="1">Cell membrane</location>
        <topology evidence="1">Multi-pass membrane protein</topology>
    </subcellularLocation>
</comment>
<dbReference type="PANTHER" id="PTHR10582:SF2">
    <property type="entry name" value="INACTIVE"/>
    <property type="match status" value="1"/>
</dbReference>
<feature type="compositionally biased region" description="Basic and acidic residues" evidence="14">
    <location>
        <begin position="992"/>
        <end position="1002"/>
    </location>
</feature>
<evidence type="ECO:0000256" key="12">
    <source>
        <dbReference type="ARBA" id="ARBA00023303"/>
    </source>
</evidence>
<evidence type="ECO:0000256" key="10">
    <source>
        <dbReference type="ARBA" id="ARBA00023065"/>
    </source>
</evidence>
<feature type="transmembrane region" description="Helical" evidence="15">
    <location>
        <begin position="466"/>
        <end position="489"/>
    </location>
</feature>
<dbReference type="InterPro" id="IPR036770">
    <property type="entry name" value="Ankyrin_rpt-contain_sf"/>
</dbReference>
<evidence type="ECO:0000256" key="8">
    <source>
        <dbReference type="ARBA" id="ARBA00022837"/>
    </source>
</evidence>
<dbReference type="Pfam" id="PF00520">
    <property type="entry name" value="Ion_trans"/>
    <property type="match status" value="1"/>
</dbReference>
<dbReference type="SMART" id="SM00248">
    <property type="entry name" value="ANK"/>
    <property type="match status" value="4"/>
</dbReference>
<keyword evidence="8" id="KW-0106">Calcium</keyword>
<dbReference type="GO" id="GO:0005886">
    <property type="term" value="C:plasma membrane"/>
    <property type="evidence" value="ECO:0007669"/>
    <property type="project" value="UniProtKB-SubCell"/>
</dbReference>
<evidence type="ECO:0000259" key="16">
    <source>
        <dbReference type="Pfam" id="PF00520"/>
    </source>
</evidence>
<feature type="region of interest" description="Disordered" evidence="14">
    <location>
        <begin position="795"/>
        <end position="856"/>
    </location>
</feature>
<evidence type="ECO:0000256" key="5">
    <source>
        <dbReference type="ARBA" id="ARBA00022673"/>
    </source>
</evidence>
<dbReference type="PANTHER" id="PTHR10582">
    <property type="entry name" value="TRANSIENT RECEPTOR POTENTIAL ION CHANNEL PROTEIN"/>
    <property type="match status" value="1"/>
</dbReference>
<keyword evidence="10" id="KW-0406">Ion transport</keyword>
<keyword evidence="4" id="KW-0109">Calcium transport</keyword>
<keyword evidence="9 15" id="KW-1133">Transmembrane helix</keyword>
<accession>A0A7E4VPE7</accession>
<evidence type="ECO:0000256" key="1">
    <source>
        <dbReference type="ARBA" id="ARBA00004651"/>
    </source>
</evidence>
<reference evidence="17" key="1">
    <citation type="journal article" date="2013" name="Genetics">
        <title>The draft genome and transcriptome of Panagrellus redivivus are shaped by the harsh demands of a free-living lifestyle.</title>
        <authorList>
            <person name="Srinivasan J."/>
            <person name="Dillman A.R."/>
            <person name="Macchietto M.G."/>
            <person name="Heikkinen L."/>
            <person name="Lakso M."/>
            <person name="Fracchia K.M."/>
            <person name="Antoshechkin I."/>
            <person name="Mortazavi A."/>
            <person name="Wong G."/>
            <person name="Sternberg P.W."/>
        </authorList>
    </citation>
    <scope>NUCLEOTIDE SEQUENCE [LARGE SCALE GENOMIC DNA]</scope>
    <source>
        <strain evidence="17">MT8872</strain>
    </source>
</reference>
<evidence type="ECO:0000256" key="13">
    <source>
        <dbReference type="PROSITE-ProRule" id="PRU00023"/>
    </source>
</evidence>
<feature type="compositionally biased region" description="Polar residues" evidence="14">
    <location>
        <begin position="832"/>
        <end position="844"/>
    </location>
</feature>
<feature type="region of interest" description="Disordered" evidence="14">
    <location>
        <begin position="894"/>
        <end position="1018"/>
    </location>
</feature>
<evidence type="ECO:0000256" key="11">
    <source>
        <dbReference type="ARBA" id="ARBA00023136"/>
    </source>
</evidence>
<feature type="compositionally biased region" description="Gly residues" evidence="14">
    <location>
        <begin position="1"/>
        <end position="15"/>
    </location>
</feature>
<name>A0A7E4VPE7_PANRE</name>